<evidence type="ECO:0000313" key="1">
    <source>
        <dbReference type="EMBL" id="CAB4221101.1"/>
    </source>
</evidence>
<sequence>MSNHQLKKYFVMKPEVTRIFDDLDKYRKFCADYGFPFNEAHLGNEYSPFGDYLRFQNGRWPRDNWGWMIRQGRRYGNDAR</sequence>
<proteinExistence type="predicted"/>
<name>A0A6J5T286_9CAUD</name>
<organism evidence="1">
    <name type="scientific">uncultured Caudovirales phage</name>
    <dbReference type="NCBI Taxonomy" id="2100421"/>
    <lineage>
        <taxon>Viruses</taxon>
        <taxon>Duplodnaviria</taxon>
        <taxon>Heunggongvirae</taxon>
        <taxon>Uroviricota</taxon>
        <taxon>Caudoviricetes</taxon>
        <taxon>Peduoviridae</taxon>
        <taxon>Maltschvirus</taxon>
        <taxon>Maltschvirus maltsch</taxon>
    </lineage>
</organism>
<protein>
    <submittedName>
        <fullName evidence="1">Uncharacterized protein</fullName>
    </submittedName>
</protein>
<dbReference type="EMBL" id="LR797503">
    <property type="protein sequence ID" value="CAB4221101.1"/>
    <property type="molecule type" value="Genomic_DNA"/>
</dbReference>
<accession>A0A6J5T286</accession>
<gene>
    <name evidence="1" type="ORF">UFOVP1636_136</name>
</gene>
<reference evidence="1" key="1">
    <citation type="submission" date="2020-05" db="EMBL/GenBank/DDBJ databases">
        <authorList>
            <person name="Chiriac C."/>
            <person name="Salcher M."/>
            <person name="Ghai R."/>
            <person name="Kavagutti S V."/>
        </authorList>
    </citation>
    <scope>NUCLEOTIDE SEQUENCE</scope>
</reference>